<keyword evidence="2" id="KW-1185">Reference proteome</keyword>
<proteinExistence type="predicted"/>
<evidence type="ECO:0000313" key="2">
    <source>
        <dbReference type="Proteomes" id="UP000249057"/>
    </source>
</evidence>
<evidence type="ECO:0000313" key="1">
    <source>
        <dbReference type="EMBL" id="RAH50495.1"/>
    </source>
</evidence>
<gene>
    <name evidence="1" type="ORF">BO95DRAFT_156279</name>
</gene>
<accession>A0ACD1GML3</accession>
<dbReference type="EMBL" id="KZ825313">
    <property type="protein sequence ID" value="RAH50495.1"/>
    <property type="molecule type" value="Genomic_DNA"/>
</dbReference>
<protein>
    <submittedName>
        <fullName evidence="1">Uncharacterized protein</fullName>
    </submittedName>
</protein>
<reference evidence="1" key="1">
    <citation type="submission" date="2018-02" db="EMBL/GenBank/DDBJ databases">
        <title>The genomes of Aspergillus section Nigri reveals drivers in fungal speciation.</title>
        <authorList>
            <consortium name="DOE Joint Genome Institute"/>
            <person name="Vesth T.C."/>
            <person name="Nybo J."/>
            <person name="Theobald S."/>
            <person name="Brandl J."/>
            <person name="Frisvad J.C."/>
            <person name="Nielsen K.F."/>
            <person name="Lyhne E.K."/>
            <person name="Kogle M.E."/>
            <person name="Kuo A."/>
            <person name="Riley R."/>
            <person name="Clum A."/>
            <person name="Nolan M."/>
            <person name="Lipzen A."/>
            <person name="Salamov A."/>
            <person name="Henrissat B."/>
            <person name="Wiebenga A."/>
            <person name="De vries R.P."/>
            <person name="Grigoriev I.V."/>
            <person name="Mortensen U.H."/>
            <person name="Andersen M.R."/>
            <person name="Baker S.E."/>
        </authorList>
    </citation>
    <scope>NUCLEOTIDE SEQUENCE</scope>
    <source>
        <strain evidence="1">CBS 621.78</strain>
    </source>
</reference>
<sequence>MIKTVFGDEIPVPEVFGWRVDDEGYVFIYMELIKGPTLGECWDQLSMEEKGDMKHQLSQTMEKLRDLAQDLSDRFIGSIDRGHLLDLCLH</sequence>
<organism evidence="1 2">
    <name type="scientific">Aspergillus brunneoviolaceus CBS 621.78</name>
    <dbReference type="NCBI Taxonomy" id="1450534"/>
    <lineage>
        <taxon>Eukaryota</taxon>
        <taxon>Fungi</taxon>
        <taxon>Dikarya</taxon>
        <taxon>Ascomycota</taxon>
        <taxon>Pezizomycotina</taxon>
        <taxon>Eurotiomycetes</taxon>
        <taxon>Eurotiomycetidae</taxon>
        <taxon>Eurotiales</taxon>
        <taxon>Aspergillaceae</taxon>
        <taxon>Aspergillus</taxon>
        <taxon>Aspergillus subgen. Circumdati</taxon>
    </lineage>
</organism>
<dbReference type="Proteomes" id="UP000249057">
    <property type="component" value="Unassembled WGS sequence"/>
</dbReference>
<name>A0ACD1GML3_9EURO</name>